<reference evidence="2 3" key="1">
    <citation type="submission" date="2017-10" db="EMBL/GenBank/DDBJ databases">
        <title>Nyctiphanis sp. nov., isolated from the stomach of the euphausiid Nyctiphanes simplex (Hansen, 1911) in the Gulf of California.</title>
        <authorList>
            <person name="Gomez-Gil B."/>
            <person name="Aguilar-Mendez M."/>
            <person name="Lopez-Cortes A."/>
            <person name="Gomez-Gutierrez J."/>
            <person name="Roque A."/>
            <person name="Lang E."/>
            <person name="Gonzalez-Castillo A."/>
        </authorList>
    </citation>
    <scope>NUCLEOTIDE SEQUENCE [LARGE SCALE GENOMIC DNA]</scope>
    <source>
        <strain evidence="2 3">CAIM 600</strain>
    </source>
</reference>
<feature type="signal peptide" evidence="1">
    <location>
        <begin position="1"/>
        <end position="23"/>
    </location>
</feature>
<feature type="chain" id="PRO_5020351398" description="HEAT repeat domain-containing protein" evidence="1">
    <location>
        <begin position="24"/>
        <end position="332"/>
    </location>
</feature>
<sequence>MRMKYLQVALLLATMWVSPYVTATTLNVDAVNAELASYHYKTATQNAASLFHANNFKQLDLYLAELPLLTQEAVFDFLCRQTTDLSTMTPERETFLVKLSHLQPTYLVKESIGTYWVTKPVFNYSGSARWILNRWQIKLLADEAATQLLYDNLILSKWMSFGGKDYTLRRAAIVSLIENQSIEKVQVLKALFIDDEGMMWSPDNAVLAALAVRLQDAKLMHQLWSSKSDNYSLEALEQFDKPELSEFAAQMLIDATANSTLRSHALEILAGVNPMPDIVRNYLAKELSRRWKGEEIAKLMIEEGNVALLDDIAAKANAIAQRNVVKAKSLSQ</sequence>
<protein>
    <recommendedName>
        <fullName evidence="4">HEAT repeat domain-containing protein</fullName>
    </recommendedName>
</protein>
<comment type="caution">
    <text evidence="2">The sequence shown here is derived from an EMBL/GenBank/DDBJ whole genome shotgun (WGS) entry which is preliminary data.</text>
</comment>
<dbReference type="OrthoDB" id="5825090at2"/>
<evidence type="ECO:0000256" key="1">
    <source>
        <dbReference type="SAM" id="SignalP"/>
    </source>
</evidence>
<dbReference type="EMBL" id="PEIB01000013">
    <property type="protein sequence ID" value="RXJ73009.1"/>
    <property type="molecule type" value="Genomic_DNA"/>
</dbReference>
<keyword evidence="3" id="KW-1185">Reference proteome</keyword>
<name>A0A4Q0YV59_9GAMM</name>
<dbReference type="RefSeq" id="WP_129122451.1">
    <property type="nucleotide sequence ID" value="NZ_PEIB01000013.1"/>
</dbReference>
<evidence type="ECO:0000313" key="3">
    <source>
        <dbReference type="Proteomes" id="UP000290287"/>
    </source>
</evidence>
<evidence type="ECO:0008006" key="4">
    <source>
        <dbReference type="Google" id="ProtNLM"/>
    </source>
</evidence>
<evidence type="ECO:0000313" key="2">
    <source>
        <dbReference type="EMBL" id="RXJ73009.1"/>
    </source>
</evidence>
<keyword evidence="1" id="KW-0732">Signal</keyword>
<organism evidence="2 3">
    <name type="scientific">Veronia nyctiphanis</name>
    <dbReference type="NCBI Taxonomy" id="1278244"/>
    <lineage>
        <taxon>Bacteria</taxon>
        <taxon>Pseudomonadati</taxon>
        <taxon>Pseudomonadota</taxon>
        <taxon>Gammaproteobacteria</taxon>
        <taxon>Vibrionales</taxon>
        <taxon>Vibrionaceae</taxon>
        <taxon>Veronia</taxon>
    </lineage>
</organism>
<proteinExistence type="predicted"/>
<dbReference type="Proteomes" id="UP000290287">
    <property type="component" value="Unassembled WGS sequence"/>
</dbReference>
<gene>
    <name evidence="2" type="ORF">CS022_11950</name>
</gene>
<accession>A0A4Q0YV59</accession>
<dbReference type="AlphaFoldDB" id="A0A4Q0YV59"/>